<reference evidence="4 5" key="1">
    <citation type="submission" date="2021-03" db="EMBL/GenBank/DDBJ databases">
        <title>Sequencing the genomes of 1000 actinobacteria strains.</title>
        <authorList>
            <person name="Klenk H.-P."/>
        </authorList>
    </citation>
    <scope>NUCLEOTIDE SEQUENCE [LARGE SCALE GENOMIC DNA]</scope>
    <source>
        <strain evidence="4 5">DSM 14566</strain>
    </source>
</reference>
<keyword evidence="2" id="KW-1133">Transmembrane helix</keyword>
<comment type="caution">
    <text evidence="4">The sequence shown here is derived from an EMBL/GenBank/DDBJ whole genome shotgun (WGS) entry which is preliminary data.</text>
</comment>
<keyword evidence="2" id="KW-0472">Membrane</keyword>
<sequence>MSMWDPNGHDENARHDGRDAEPGSADPYADNGAWEQGPGATSADGTDPYGTGPGVADLYGAGPGAGGIYGSQPGVSDPYGTASGSSDPYGGGTWSASGSPAASFASPDPAGAGQGPVGAPYGPVGPSYGPMGPPYGPAGPAQYHGVYAMPAPTSAMALTGFIVGLASLILCSGLPAPVGLVFSILGMRETSPSAETVKSGRGFAIAGLVISILGTLLLAFVVAYFVIVFGALFFVDMQ</sequence>
<proteinExistence type="predicted"/>
<dbReference type="InterPro" id="IPR025241">
    <property type="entry name" value="DUF4190"/>
</dbReference>
<feature type="compositionally biased region" description="Basic and acidic residues" evidence="1">
    <location>
        <begin position="7"/>
        <end position="21"/>
    </location>
</feature>
<feature type="region of interest" description="Disordered" evidence="1">
    <location>
        <begin position="1"/>
        <end position="57"/>
    </location>
</feature>
<dbReference type="RefSeq" id="WP_209903520.1">
    <property type="nucleotide sequence ID" value="NZ_BAAAJW010000005.1"/>
</dbReference>
<evidence type="ECO:0000259" key="3">
    <source>
        <dbReference type="Pfam" id="PF13828"/>
    </source>
</evidence>
<evidence type="ECO:0000256" key="2">
    <source>
        <dbReference type="SAM" id="Phobius"/>
    </source>
</evidence>
<keyword evidence="5" id="KW-1185">Reference proteome</keyword>
<accession>A0ABS4X3E9</accession>
<gene>
    <name evidence="4" type="ORF">JOF43_002982</name>
</gene>
<organism evidence="4 5">
    <name type="scientific">Brachybacterium sacelli</name>
    <dbReference type="NCBI Taxonomy" id="173364"/>
    <lineage>
        <taxon>Bacteria</taxon>
        <taxon>Bacillati</taxon>
        <taxon>Actinomycetota</taxon>
        <taxon>Actinomycetes</taxon>
        <taxon>Micrococcales</taxon>
        <taxon>Dermabacteraceae</taxon>
        <taxon>Brachybacterium</taxon>
    </lineage>
</organism>
<evidence type="ECO:0000313" key="4">
    <source>
        <dbReference type="EMBL" id="MBP2382993.1"/>
    </source>
</evidence>
<feature type="region of interest" description="Disordered" evidence="1">
    <location>
        <begin position="78"/>
        <end position="118"/>
    </location>
</feature>
<feature type="transmembrane region" description="Helical" evidence="2">
    <location>
        <begin position="158"/>
        <end position="185"/>
    </location>
</feature>
<evidence type="ECO:0000256" key="1">
    <source>
        <dbReference type="SAM" id="MobiDB-lite"/>
    </source>
</evidence>
<keyword evidence="2" id="KW-0812">Transmembrane</keyword>
<feature type="compositionally biased region" description="Low complexity" evidence="1">
    <location>
        <begin position="95"/>
        <end position="118"/>
    </location>
</feature>
<feature type="domain" description="DUF4190" evidence="3">
    <location>
        <begin position="156"/>
        <end position="219"/>
    </location>
</feature>
<dbReference type="Pfam" id="PF13828">
    <property type="entry name" value="DUF4190"/>
    <property type="match status" value="1"/>
</dbReference>
<dbReference type="Proteomes" id="UP001519290">
    <property type="component" value="Unassembled WGS sequence"/>
</dbReference>
<feature type="transmembrane region" description="Helical" evidence="2">
    <location>
        <begin position="205"/>
        <end position="235"/>
    </location>
</feature>
<protein>
    <recommendedName>
        <fullName evidence="3">DUF4190 domain-containing protein</fullName>
    </recommendedName>
</protein>
<dbReference type="EMBL" id="JAGIOD010000002">
    <property type="protein sequence ID" value="MBP2382993.1"/>
    <property type="molecule type" value="Genomic_DNA"/>
</dbReference>
<name>A0ABS4X3E9_9MICO</name>
<evidence type="ECO:0000313" key="5">
    <source>
        <dbReference type="Proteomes" id="UP001519290"/>
    </source>
</evidence>